<evidence type="ECO:0000313" key="3">
    <source>
        <dbReference type="Proteomes" id="UP000294933"/>
    </source>
</evidence>
<evidence type="ECO:0000313" key="2">
    <source>
        <dbReference type="EMBL" id="TDL20937.1"/>
    </source>
</evidence>
<name>A0A4Y7PZV8_9AGAM</name>
<feature type="region of interest" description="Disordered" evidence="1">
    <location>
        <begin position="351"/>
        <end position="370"/>
    </location>
</feature>
<dbReference type="OrthoDB" id="3263651at2759"/>
<keyword evidence="3" id="KW-1185">Reference proteome</keyword>
<organism evidence="2 3">
    <name type="scientific">Rickenella mellea</name>
    <dbReference type="NCBI Taxonomy" id="50990"/>
    <lineage>
        <taxon>Eukaryota</taxon>
        <taxon>Fungi</taxon>
        <taxon>Dikarya</taxon>
        <taxon>Basidiomycota</taxon>
        <taxon>Agaricomycotina</taxon>
        <taxon>Agaricomycetes</taxon>
        <taxon>Hymenochaetales</taxon>
        <taxon>Rickenellaceae</taxon>
        <taxon>Rickenella</taxon>
    </lineage>
</organism>
<proteinExistence type="predicted"/>
<protein>
    <recommendedName>
        <fullName evidence="4">HNH nuclease domain-containing protein</fullName>
    </recommendedName>
</protein>
<reference evidence="2 3" key="1">
    <citation type="submission" date="2018-06" db="EMBL/GenBank/DDBJ databases">
        <title>A transcriptomic atlas of mushroom development highlights an independent origin of complex multicellularity.</title>
        <authorList>
            <consortium name="DOE Joint Genome Institute"/>
            <person name="Krizsan K."/>
            <person name="Almasi E."/>
            <person name="Merenyi Z."/>
            <person name="Sahu N."/>
            <person name="Viragh M."/>
            <person name="Koszo T."/>
            <person name="Mondo S."/>
            <person name="Kiss B."/>
            <person name="Balint B."/>
            <person name="Kues U."/>
            <person name="Barry K."/>
            <person name="Hegedus J.C."/>
            <person name="Henrissat B."/>
            <person name="Johnson J."/>
            <person name="Lipzen A."/>
            <person name="Ohm R."/>
            <person name="Nagy I."/>
            <person name="Pangilinan J."/>
            <person name="Yan J."/>
            <person name="Xiong Y."/>
            <person name="Grigoriev I.V."/>
            <person name="Hibbett D.S."/>
            <person name="Nagy L.G."/>
        </authorList>
    </citation>
    <scope>NUCLEOTIDE SEQUENCE [LARGE SCALE GENOMIC DNA]</scope>
    <source>
        <strain evidence="2 3">SZMC22713</strain>
    </source>
</reference>
<evidence type="ECO:0000256" key="1">
    <source>
        <dbReference type="SAM" id="MobiDB-lite"/>
    </source>
</evidence>
<gene>
    <name evidence="2" type="ORF">BD410DRAFT_899216</name>
</gene>
<sequence>MSCTLRHISCPNDPLSNAGMSSFGALIRIRSPLSPLKVSTIYRWIDIAYRTSYPYVGVSTTAFALHPVSVEPSGPITYTVKRNGPPLSRQSQEMVLPGDYGIYNTGMKFYLVALATCQFDSHRWINARVLLSIYATALNVAIAEGHGACKCCARRKTVFPLSFVDKAFERDGHCVLTGSRDSDELTATWILPPSLGYLLSDDEYLQNQYQESPESCDMSHLMTLTNVLSMRKDIAHLFQDNAIGVDVDDNHRIVVFDQPKYGYPPLNTTLTVFDGPDRPSDQFLRLHFAQGLAASAFGGDLTDDFKDGEVEGFMETLEEMSPDDPLRQGFLGIQIQQFYVRQTLKTLSDFPNESGEFVEPWDQTSADEAE</sequence>
<dbReference type="EMBL" id="ML170184">
    <property type="protein sequence ID" value="TDL20937.1"/>
    <property type="molecule type" value="Genomic_DNA"/>
</dbReference>
<dbReference type="VEuPathDB" id="FungiDB:BD410DRAFT_899216"/>
<dbReference type="AlphaFoldDB" id="A0A4Y7PZV8"/>
<evidence type="ECO:0008006" key="4">
    <source>
        <dbReference type="Google" id="ProtNLM"/>
    </source>
</evidence>
<accession>A0A4Y7PZV8</accession>
<dbReference type="Proteomes" id="UP000294933">
    <property type="component" value="Unassembled WGS sequence"/>
</dbReference>